<keyword evidence="2" id="KW-1185">Reference proteome</keyword>
<proteinExistence type="predicted"/>
<evidence type="ECO:0000313" key="2">
    <source>
        <dbReference type="Proteomes" id="UP000283634"/>
    </source>
</evidence>
<comment type="caution">
    <text evidence="1">The sequence shown here is derived from an EMBL/GenBank/DDBJ whole genome shotgun (WGS) entry which is preliminary data.</text>
</comment>
<reference evidence="1 2" key="1">
    <citation type="journal article" date="2018" name="BMC Genomics">
        <title>Genomic comparison of Trypanosoma conorhini and Trypanosoma rangeli to Trypanosoma cruzi strains of high and low virulence.</title>
        <authorList>
            <person name="Bradwell K.R."/>
            <person name="Koparde V.N."/>
            <person name="Matveyev A.V."/>
            <person name="Serrano M.G."/>
            <person name="Alves J.M."/>
            <person name="Parikh H."/>
            <person name="Huang B."/>
            <person name="Lee V."/>
            <person name="Espinosa-Alvarez O."/>
            <person name="Ortiz P.A."/>
            <person name="Costa-Martins A.G."/>
            <person name="Teixeira M.M."/>
            <person name="Buck G.A."/>
        </authorList>
    </citation>
    <scope>NUCLEOTIDE SEQUENCE [LARGE SCALE GENOMIC DNA]</scope>
    <source>
        <strain evidence="1 2">AM80</strain>
    </source>
</reference>
<dbReference type="GeneID" id="40327111"/>
<sequence>MSFPAFLLKMFMKMADRFEDPCLRFLPSDVQRCICDVPLWTLLRRHLRSCFRCTCHYYLALLNDLEAARTDAPQLVLVVPGNVVTLTNAVSANHYTATTAVCFAAEDPKFSNEVSQSWYWQYFVLDGTCH</sequence>
<dbReference type="EMBL" id="MKGL01000080">
    <property type="protein sequence ID" value="RNF07731.1"/>
    <property type="molecule type" value="Genomic_DNA"/>
</dbReference>
<accession>A0A3R7NK80</accession>
<dbReference type="AlphaFoldDB" id="A0A3R7NK80"/>
<evidence type="ECO:0000313" key="1">
    <source>
        <dbReference type="EMBL" id="RNF07731.1"/>
    </source>
</evidence>
<dbReference type="Proteomes" id="UP000283634">
    <property type="component" value="Unassembled WGS sequence"/>
</dbReference>
<dbReference type="RefSeq" id="XP_029239996.1">
    <property type="nucleotide sequence ID" value="XM_029380155.1"/>
</dbReference>
<gene>
    <name evidence="1" type="ORF">TraAM80_03178</name>
</gene>
<protein>
    <submittedName>
        <fullName evidence="1">Uncharacterized protein</fullName>
    </submittedName>
</protein>
<name>A0A3R7NK80_TRYRA</name>
<organism evidence="1 2">
    <name type="scientific">Trypanosoma rangeli</name>
    <dbReference type="NCBI Taxonomy" id="5698"/>
    <lineage>
        <taxon>Eukaryota</taxon>
        <taxon>Discoba</taxon>
        <taxon>Euglenozoa</taxon>
        <taxon>Kinetoplastea</taxon>
        <taxon>Metakinetoplastina</taxon>
        <taxon>Trypanosomatida</taxon>
        <taxon>Trypanosomatidae</taxon>
        <taxon>Trypanosoma</taxon>
        <taxon>Herpetosoma</taxon>
    </lineage>
</organism>